<proteinExistence type="predicted"/>
<name>A0A7L7KR14_9MOLU</name>
<dbReference type="RefSeq" id="WP_258877051.1">
    <property type="nucleotide sequence ID" value="NZ_CP048914.1"/>
</dbReference>
<reference evidence="2 3" key="1">
    <citation type="submission" date="2020-02" db="EMBL/GenBank/DDBJ databases">
        <authorList>
            <person name="Zheng R.K."/>
            <person name="Sun C.M."/>
        </authorList>
    </citation>
    <scope>NUCLEOTIDE SEQUENCE [LARGE SCALE GENOMIC DNA]</scope>
    <source>
        <strain evidence="3">zrk13</strain>
    </source>
</reference>
<feature type="compositionally biased region" description="Basic residues" evidence="1">
    <location>
        <begin position="1"/>
        <end position="14"/>
    </location>
</feature>
<dbReference type="KEGG" id="xcl:G4Z02_05695"/>
<dbReference type="EMBL" id="CP048914">
    <property type="protein sequence ID" value="QMS85261.1"/>
    <property type="molecule type" value="Genomic_DNA"/>
</dbReference>
<sequence length="92" mass="11040">MEKKKYYPQKKKSNYPKNQSITKPLAFDNRIRYQKGHQNQLLNASRRTETYTKDKTVIVTESVNVVDFNSDNFEYAFGGKQVKRNQYDRRKQ</sequence>
<keyword evidence="3" id="KW-1185">Reference proteome</keyword>
<feature type="region of interest" description="Disordered" evidence="1">
    <location>
        <begin position="1"/>
        <end position="23"/>
    </location>
</feature>
<dbReference type="AlphaFoldDB" id="A0A7L7KR14"/>
<protein>
    <submittedName>
        <fullName evidence="2">Uncharacterized protein</fullName>
    </submittedName>
</protein>
<evidence type="ECO:0000313" key="3">
    <source>
        <dbReference type="Proteomes" id="UP000514720"/>
    </source>
</evidence>
<organism evidence="2 3">
    <name type="scientific">Candidatus Xianfuyuplasma coldseepsis</name>
    <dbReference type="NCBI Taxonomy" id="2782163"/>
    <lineage>
        <taxon>Bacteria</taxon>
        <taxon>Bacillati</taxon>
        <taxon>Mycoplasmatota</taxon>
        <taxon>Mollicutes</taxon>
        <taxon>Candidatus Izemoplasmatales</taxon>
        <taxon>Candidatus Izemoplasmataceae</taxon>
        <taxon>Candidatus Xianfuyuplasma</taxon>
    </lineage>
</organism>
<evidence type="ECO:0000313" key="2">
    <source>
        <dbReference type="EMBL" id="QMS85261.1"/>
    </source>
</evidence>
<evidence type="ECO:0000256" key="1">
    <source>
        <dbReference type="SAM" id="MobiDB-lite"/>
    </source>
</evidence>
<accession>A0A7L7KR14</accession>
<dbReference type="Proteomes" id="UP000514720">
    <property type="component" value="Chromosome"/>
</dbReference>
<gene>
    <name evidence="2" type="ORF">G4Z02_05695</name>
</gene>